<proteinExistence type="predicted"/>
<evidence type="ECO:0000256" key="1">
    <source>
        <dbReference type="SAM" id="SignalP"/>
    </source>
</evidence>
<dbReference type="PANTHER" id="PTHR11005">
    <property type="entry name" value="LYSOSOMAL ACID LIPASE-RELATED"/>
    <property type="match status" value="1"/>
</dbReference>
<feature type="chain" id="PRO_5046144327" description="Partial AB-hydrolase lipase domain-containing protein" evidence="1">
    <location>
        <begin position="16"/>
        <end position="438"/>
    </location>
</feature>
<evidence type="ECO:0000259" key="2">
    <source>
        <dbReference type="Pfam" id="PF04083"/>
    </source>
</evidence>
<feature type="signal peptide" evidence="1">
    <location>
        <begin position="1"/>
        <end position="15"/>
    </location>
</feature>
<organism evidence="3 4">
    <name type="scientific">Nesidiocoris tenuis</name>
    <dbReference type="NCBI Taxonomy" id="355587"/>
    <lineage>
        <taxon>Eukaryota</taxon>
        <taxon>Metazoa</taxon>
        <taxon>Ecdysozoa</taxon>
        <taxon>Arthropoda</taxon>
        <taxon>Hexapoda</taxon>
        <taxon>Insecta</taxon>
        <taxon>Pterygota</taxon>
        <taxon>Neoptera</taxon>
        <taxon>Paraneoptera</taxon>
        <taxon>Hemiptera</taxon>
        <taxon>Heteroptera</taxon>
        <taxon>Panheteroptera</taxon>
        <taxon>Cimicomorpha</taxon>
        <taxon>Miridae</taxon>
        <taxon>Dicyphina</taxon>
        <taxon>Nesidiocoris</taxon>
    </lineage>
</organism>
<protein>
    <recommendedName>
        <fullName evidence="2">Partial AB-hydrolase lipase domain-containing protein</fullName>
    </recommendedName>
</protein>
<feature type="domain" description="Partial AB-hydrolase lipase" evidence="2">
    <location>
        <begin position="50"/>
        <end position="108"/>
    </location>
</feature>
<gene>
    <name evidence="3" type="ORF">NTJ_11687</name>
</gene>
<evidence type="ECO:0000313" key="3">
    <source>
        <dbReference type="EMBL" id="BES98871.1"/>
    </source>
</evidence>
<dbReference type="Gene3D" id="3.40.50.1820">
    <property type="entry name" value="alpha/beta hydrolase"/>
    <property type="match status" value="1"/>
</dbReference>
<sequence>MKLLVLLASLTVIAAVRRNDDLYGPRYRPLWDEGVKTKYTKFFGLSSSKHLIENAGFIYENYTITSEDGYRLHLSRIVHPDHAAKKDKGFPLLLLNGFLMHSDSWMVQTEMDSNMAFVWAALGYDVWLGDHRGTVRSRSHINMTSESTNRKYWDYGMDEIGTYDVKAFIDLILDHTGYKKLNLMCISMGCSLHTVLVTARPEYNDKILGAFYFVPLINNINRQLDAPAALQIALTGLELAAVSYEEQGLYETFPRLVGLKKEFFYSCQPFVYLLVSVLNWALGGASHLPKSPAFCYQAGLSVGGGSTKTVKQVVQVYKTGTLAKYDYGRKKNMEIYGQEAPPLYDVSKVKSFVAMYYSDADGFSTVEGAKRSLQTLGGTTYECMIPRFSHFDIGAGTLFKHVLPDVNAVLNSLTGYSDDREKHKSGECPSMEWIRSLN</sequence>
<dbReference type="InterPro" id="IPR006693">
    <property type="entry name" value="AB_hydrolase_lipase"/>
</dbReference>
<reference evidence="3 4" key="1">
    <citation type="submission" date="2023-09" db="EMBL/GenBank/DDBJ databases">
        <title>Nesidiocoris tenuis whole genome shotgun sequence.</title>
        <authorList>
            <person name="Shibata T."/>
            <person name="Shimoda M."/>
            <person name="Kobayashi T."/>
            <person name="Uehara T."/>
        </authorList>
    </citation>
    <scope>NUCLEOTIDE SEQUENCE [LARGE SCALE GENOMIC DNA]</scope>
    <source>
        <strain evidence="3 4">Japan</strain>
    </source>
</reference>
<dbReference type="Proteomes" id="UP001307889">
    <property type="component" value="Chromosome 9"/>
</dbReference>
<keyword evidence="4" id="KW-1185">Reference proteome</keyword>
<keyword evidence="1" id="KW-0732">Signal</keyword>
<evidence type="ECO:0000313" key="4">
    <source>
        <dbReference type="Proteomes" id="UP001307889"/>
    </source>
</evidence>
<dbReference type="InterPro" id="IPR029058">
    <property type="entry name" value="AB_hydrolase_fold"/>
</dbReference>
<dbReference type="SUPFAM" id="SSF53474">
    <property type="entry name" value="alpha/beta-Hydrolases"/>
    <property type="match status" value="1"/>
</dbReference>
<name>A0ABN7B388_9HEMI</name>
<dbReference type="Pfam" id="PF04083">
    <property type="entry name" value="Abhydro_lipase"/>
    <property type="match status" value="1"/>
</dbReference>
<accession>A0ABN7B388</accession>
<dbReference type="EMBL" id="AP028917">
    <property type="protein sequence ID" value="BES98871.1"/>
    <property type="molecule type" value="Genomic_DNA"/>
</dbReference>